<dbReference type="EMBL" id="ACSJ01000017">
    <property type="protein sequence ID" value="EES90315.1"/>
    <property type="molecule type" value="Genomic_DNA"/>
</dbReference>
<evidence type="ECO:0000313" key="2">
    <source>
        <dbReference type="Proteomes" id="UP000006160"/>
    </source>
</evidence>
<protein>
    <submittedName>
        <fullName evidence="1">Uncharacterized protein</fullName>
    </submittedName>
</protein>
<evidence type="ECO:0000313" key="1">
    <source>
        <dbReference type="EMBL" id="EES90315.1"/>
    </source>
</evidence>
<sequence>MSKYRYINIKNWNIKSKRKKNQFINQFLKNNYSDLMITKKEFIKIHKEEVISMFNAYGWDYSTQSYIADCLESYYWYRDPICYKTSVNNLNLMDFNEEFIKVFGRNILNNKIFLRKIKALRHKEINNLEE</sequence>
<proteinExistence type="predicted"/>
<gene>
    <name evidence="1" type="ORF">CLG_B2337</name>
</gene>
<organism evidence="1 2">
    <name type="scientific">Clostridium botulinum D str. 1873</name>
    <dbReference type="NCBI Taxonomy" id="592027"/>
    <lineage>
        <taxon>Bacteria</taxon>
        <taxon>Bacillati</taxon>
        <taxon>Bacillota</taxon>
        <taxon>Clostridia</taxon>
        <taxon>Eubacteriales</taxon>
        <taxon>Clostridiaceae</taxon>
        <taxon>Clostridium</taxon>
    </lineage>
</organism>
<dbReference type="Proteomes" id="UP000006160">
    <property type="component" value="Unassembled WGS sequence"/>
</dbReference>
<name>A0A9P2G5E1_CLOBO</name>
<comment type="caution">
    <text evidence="1">The sequence shown here is derived from an EMBL/GenBank/DDBJ whole genome shotgun (WGS) entry which is preliminary data.</text>
</comment>
<accession>A0A9P2G5E1</accession>
<reference evidence="1 2" key="1">
    <citation type="submission" date="2009-10" db="EMBL/GenBank/DDBJ databases">
        <authorList>
            <person name="Shrivastava S."/>
            <person name="Brinkac L.B."/>
            <person name="Brown J.L."/>
            <person name="Bruce D.B."/>
            <person name="Detter C."/>
            <person name="Green L.D."/>
            <person name="Munk C.A."/>
            <person name="Rogers Y.C."/>
            <person name="Tapia R."/>
            <person name="Saunders E.S."/>
            <person name="Sims D.R."/>
            <person name="Smith L.A."/>
            <person name="Smith T.J."/>
            <person name="Sutton G."/>
            <person name="Brettin T."/>
        </authorList>
    </citation>
    <scope>NUCLEOTIDE SEQUENCE [LARGE SCALE GENOMIC DNA]</scope>
    <source>
        <strain evidence="2">D str. 1873</strain>
    </source>
</reference>
<dbReference type="AlphaFoldDB" id="A0A9P2G5E1"/>